<gene>
    <name evidence="1" type="ORF">RF11_11900</name>
</gene>
<dbReference type="EMBL" id="JWZT01001601">
    <property type="protein sequence ID" value="KII71902.1"/>
    <property type="molecule type" value="Genomic_DNA"/>
</dbReference>
<evidence type="ECO:0000313" key="2">
    <source>
        <dbReference type="Proteomes" id="UP000031668"/>
    </source>
</evidence>
<dbReference type="AlphaFoldDB" id="A0A0C2ND47"/>
<accession>A0A0C2ND47</accession>
<evidence type="ECO:0000313" key="1">
    <source>
        <dbReference type="EMBL" id="KII71902.1"/>
    </source>
</evidence>
<reference evidence="1 2" key="1">
    <citation type="journal article" date="2014" name="Genome Biol. Evol.">
        <title>The genome of the myxosporean Thelohanellus kitauei shows adaptations to nutrient acquisition within its fish host.</title>
        <authorList>
            <person name="Yang Y."/>
            <person name="Xiong J."/>
            <person name="Zhou Z."/>
            <person name="Huo F."/>
            <person name="Miao W."/>
            <person name="Ran C."/>
            <person name="Liu Y."/>
            <person name="Zhang J."/>
            <person name="Feng J."/>
            <person name="Wang M."/>
            <person name="Wang M."/>
            <person name="Wang L."/>
            <person name="Yao B."/>
        </authorList>
    </citation>
    <scope>NUCLEOTIDE SEQUENCE [LARGE SCALE GENOMIC DNA]</scope>
    <source>
        <strain evidence="1">Wuqing</strain>
    </source>
</reference>
<dbReference type="Proteomes" id="UP000031668">
    <property type="component" value="Unassembled WGS sequence"/>
</dbReference>
<name>A0A0C2ND47_THEKT</name>
<organism evidence="1 2">
    <name type="scientific">Thelohanellus kitauei</name>
    <name type="common">Myxosporean</name>
    <dbReference type="NCBI Taxonomy" id="669202"/>
    <lineage>
        <taxon>Eukaryota</taxon>
        <taxon>Metazoa</taxon>
        <taxon>Cnidaria</taxon>
        <taxon>Myxozoa</taxon>
        <taxon>Myxosporea</taxon>
        <taxon>Bivalvulida</taxon>
        <taxon>Platysporina</taxon>
        <taxon>Myxobolidae</taxon>
        <taxon>Thelohanellus</taxon>
    </lineage>
</organism>
<proteinExistence type="predicted"/>
<keyword evidence="2" id="KW-1185">Reference proteome</keyword>
<comment type="caution">
    <text evidence="1">The sequence shown here is derived from an EMBL/GenBank/DDBJ whole genome shotgun (WGS) entry which is preliminary data.</text>
</comment>
<protein>
    <submittedName>
        <fullName evidence="1">Uncharacterized protein</fullName>
    </submittedName>
</protein>
<sequence length="194" mass="22395">MPASKQDLPTIGWGKISKALNAFKGIVSSGPVKVMMQSGRYKKWKLKIILASSLLILIILLKNKIQRHNHESTKPPPNSLLSMVSYRILWLEYMVNVYREQLNRTNKAQNSSQVEPKIVVLVYGSYYNEVLLEDLVDGYCSNSTHIKVIRSHTCVDHDAVILHFIEYDNFLRQCVEYPYQKKKTMVIFAMVLTF</sequence>